<dbReference type="Gene3D" id="3.40.50.2000">
    <property type="entry name" value="Glycogen Phosphorylase B"/>
    <property type="match status" value="2"/>
</dbReference>
<organism evidence="3 4">
    <name type="scientific">Campylobacter curvus (strain 525.92)</name>
    <dbReference type="NCBI Taxonomy" id="360105"/>
    <lineage>
        <taxon>Bacteria</taxon>
        <taxon>Pseudomonadati</taxon>
        <taxon>Campylobacterota</taxon>
        <taxon>Epsilonproteobacteria</taxon>
        <taxon>Campylobacterales</taxon>
        <taxon>Campylobacteraceae</taxon>
        <taxon>Campylobacter</taxon>
    </lineage>
</organism>
<dbReference type="OrthoDB" id="9760688at2"/>
<dbReference type="HOGENOM" id="CLU_038371_3_3_7"/>
<dbReference type="NCBIfam" id="TIGR02201">
    <property type="entry name" value="heptsyl_trn_III"/>
    <property type="match status" value="1"/>
</dbReference>
<gene>
    <name evidence="3" type="primary">waaQ</name>
    <name evidence="3" type="ORF">CCV52592_1231</name>
</gene>
<dbReference type="RefSeq" id="WP_011991892.1">
    <property type="nucleotide sequence ID" value="NC_009715.2"/>
</dbReference>
<dbReference type="KEGG" id="ccv:CCV52592_1231"/>
<evidence type="ECO:0000313" key="3">
    <source>
        <dbReference type="EMBL" id="EAU00906.1"/>
    </source>
</evidence>
<dbReference type="Proteomes" id="UP000006380">
    <property type="component" value="Chromosome"/>
</dbReference>
<dbReference type="SUPFAM" id="SSF53756">
    <property type="entry name" value="UDP-Glycosyltransferase/glycogen phosphorylase"/>
    <property type="match status" value="1"/>
</dbReference>
<keyword evidence="1 3" id="KW-0328">Glycosyltransferase</keyword>
<dbReference type="PANTHER" id="PTHR30160:SF1">
    <property type="entry name" value="LIPOPOLYSACCHARIDE 1,2-N-ACETYLGLUCOSAMINETRANSFERASE-RELATED"/>
    <property type="match status" value="1"/>
</dbReference>
<dbReference type="STRING" id="360105.CCV52592_1231"/>
<dbReference type="InterPro" id="IPR011916">
    <property type="entry name" value="LipoPS_heptosylTferase-III"/>
</dbReference>
<dbReference type="CDD" id="cd03789">
    <property type="entry name" value="GT9_LPS_heptosyltransferase"/>
    <property type="match status" value="1"/>
</dbReference>
<name>A7GWU7_CAMC5</name>
<protein>
    <submittedName>
        <fullName evidence="3">Heptosyltransferase III</fullName>
        <ecNumber evidence="3">2.4.-.-</ecNumber>
    </submittedName>
</protein>
<proteinExistence type="predicted"/>
<sequence>MKILVIKFRNIGDVLLTTPLLENLRHYFPDAVIDFALNKGTEAMIEGNPNVRKIHIYDRALARSGGLWRRIMTEFKFIRTIKNEKYDIAIQTTTGDRGIIIAKYAKIKTIVGFDSKNKAVSKFITHKVPKIGGTRHTVELNLDTLRALGLKPASKKVSVYFDEKCLDGVNLPEKFVHFHMTSRWMFKCTSDEVMAELIDFCEDKLGVKAVITADKNEEEMRKVSAVLALCKSKPLNLAGRLSLKQTVALSKRSLMFVGVDTAIMHIAAANDVPVVALFGPSNAQEWGAWDNALNESGYTRKSGNQNMGRHTVFQKDWECVSCEKAGCNDTRISRCLIEFSKDEIDKIKQKIREKIQ</sequence>
<dbReference type="EMBL" id="CP000767">
    <property type="protein sequence ID" value="EAU00906.1"/>
    <property type="molecule type" value="Genomic_DNA"/>
</dbReference>
<evidence type="ECO:0000256" key="1">
    <source>
        <dbReference type="ARBA" id="ARBA00022676"/>
    </source>
</evidence>
<dbReference type="GO" id="GO:0009244">
    <property type="term" value="P:lipopolysaccharide core region biosynthetic process"/>
    <property type="evidence" value="ECO:0007669"/>
    <property type="project" value="TreeGrafter"/>
</dbReference>
<dbReference type="InterPro" id="IPR051199">
    <property type="entry name" value="LPS_LOS_Heptosyltrfase"/>
</dbReference>
<dbReference type="Pfam" id="PF01075">
    <property type="entry name" value="Glyco_transf_9"/>
    <property type="match status" value="1"/>
</dbReference>
<dbReference type="PANTHER" id="PTHR30160">
    <property type="entry name" value="TETRAACYLDISACCHARIDE 4'-KINASE-RELATED"/>
    <property type="match status" value="1"/>
</dbReference>
<dbReference type="GO" id="GO:0008713">
    <property type="term" value="F:ADP-heptose-lipopolysaccharide heptosyltransferase activity"/>
    <property type="evidence" value="ECO:0007669"/>
    <property type="project" value="TreeGrafter"/>
</dbReference>
<reference evidence="3" key="1">
    <citation type="submission" date="2016-07" db="EMBL/GenBank/DDBJ databases">
        <title>Comparative genomics of the Campylobacter concisus group.</title>
        <authorList>
            <person name="Miller W.G."/>
            <person name="Yee E."/>
            <person name="Chapman M.H."/>
            <person name="Huynh S."/>
            <person name="Bono J.L."/>
            <person name="On S.L.W."/>
            <person name="StLeger J."/>
            <person name="Foster G."/>
            <person name="Parker C.T."/>
        </authorList>
    </citation>
    <scope>NUCLEOTIDE SEQUENCE</scope>
    <source>
        <strain evidence="3">525.92</strain>
    </source>
</reference>
<keyword evidence="2 3" id="KW-0808">Transferase</keyword>
<keyword evidence="4" id="KW-1185">Reference proteome</keyword>
<dbReference type="AlphaFoldDB" id="A7GWU7"/>
<accession>A7GWU7</accession>
<dbReference type="EC" id="2.4.-.-" evidence="3"/>
<dbReference type="GO" id="GO:0005829">
    <property type="term" value="C:cytosol"/>
    <property type="evidence" value="ECO:0007669"/>
    <property type="project" value="TreeGrafter"/>
</dbReference>
<dbReference type="InterPro" id="IPR002201">
    <property type="entry name" value="Glyco_trans_9"/>
</dbReference>
<evidence type="ECO:0000313" key="4">
    <source>
        <dbReference type="Proteomes" id="UP000006380"/>
    </source>
</evidence>
<evidence type="ECO:0000256" key="2">
    <source>
        <dbReference type="ARBA" id="ARBA00022679"/>
    </source>
</evidence>